<dbReference type="InterPro" id="IPR002078">
    <property type="entry name" value="Sigma_54_int"/>
</dbReference>
<dbReference type="SMART" id="SM00382">
    <property type="entry name" value="AAA"/>
    <property type="match status" value="1"/>
</dbReference>
<evidence type="ECO:0000256" key="3">
    <source>
        <dbReference type="ARBA" id="ARBA00023015"/>
    </source>
</evidence>
<feature type="domain" description="Sigma-54 factor interaction" evidence="5">
    <location>
        <begin position="320"/>
        <end position="543"/>
    </location>
</feature>
<dbReference type="Gene3D" id="3.40.50.300">
    <property type="entry name" value="P-loop containing nucleotide triphosphate hydrolases"/>
    <property type="match status" value="1"/>
</dbReference>
<keyword evidence="8" id="KW-1185">Reference proteome</keyword>
<gene>
    <name evidence="7" type="ORF">D0469_08020</name>
</gene>
<evidence type="ECO:0000313" key="7">
    <source>
        <dbReference type="EMBL" id="RFU70118.1"/>
    </source>
</evidence>
<evidence type="ECO:0000256" key="1">
    <source>
        <dbReference type="ARBA" id="ARBA00022741"/>
    </source>
</evidence>
<dbReference type="Gene3D" id="3.40.50.10660">
    <property type="entry name" value="PrpR receptor domain-like"/>
    <property type="match status" value="1"/>
</dbReference>
<dbReference type="InterPro" id="IPR058031">
    <property type="entry name" value="AAA_lid_NorR"/>
</dbReference>
<dbReference type="InterPro" id="IPR010524">
    <property type="entry name" value="Sig_transdc_resp-reg_PrpR_N"/>
</dbReference>
<dbReference type="InterPro" id="IPR002197">
    <property type="entry name" value="HTH_Fis"/>
</dbReference>
<dbReference type="Pfam" id="PF00989">
    <property type="entry name" value="PAS"/>
    <property type="match status" value="1"/>
</dbReference>
<keyword evidence="4" id="KW-0804">Transcription</keyword>
<dbReference type="SUPFAM" id="SSF55785">
    <property type="entry name" value="PYP-like sensor domain (PAS domain)"/>
    <property type="match status" value="1"/>
</dbReference>
<keyword evidence="3" id="KW-0805">Transcription regulation</keyword>
<keyword evidence="1" id="KW-0547">Nucleotide-binding</keyword>
<dbReference type="Pfam" id="PF25601">
    <property type="entry name" value="AAA_lid_14"/>
    <property type="match status" value="1"/>
</dbReference>
<reference evidence="7 8" key="1">
    <citation type="submission" date="2018-08" db="EMBL/GenBank/DDBJ databases">
        <title>Bacillus chawlae sp. nov., Bacillus glennii sp. nov., and Bacillus saganii sp. nov. Isolated from the Vehicle Assembly Building at Kennedy Space Center where the Viking Spacecraft were Assembled.</title>
        <authorList>
            <person name="Seuylemezian A."/>
            <person name="Vaishampayan P."/>
        </authorList>
    </citation>
    <scope>NUCLEOTIDE SEQUENCE [LARGE SCALE GENOMIC DNA]</scope>
    <source>
        <strain evidence="7 8">V47-23a</strain>
    </source>
</reference>
<dbReference type="Gene3D" id="1.10.8.60">
    <property type="match status" value="1"/>
</dbReference>
<organism evidence="7 8">
    <name type="scientific">Peribacillus saganii</name>
    <dbReference type="NCBI Taxonomy" id="2303992"/>
    <lineage>
        <taxon>Bacteria</taxon>
        <taxon>Bacillati</taxon>
        <taxon>Bacillota</taxon>
        <taxon>Bacilli</taxon>
        <taxon>Bacillales</taxon>
        <taxon>Bacillaceae</taxon>
        <taxon>Peribacillus</taxon>
    </lineage>
</organism>
<dbReference type="InterPro" id="IPR013767">
    <property type="entry name" value="PAS_fold"/>
</dbReference>
<dbReference type="Gene3D" id="3.30.450.20">
    <property type="entry name" value="PAS domain"/>
    <property type="match status" value="1"/>
</dbReference>
<dbReference type="InterPro" id="IPR027417">
    <property type="entry name" value="P-loop_NTPase"/>
</dbReference>
<evidence type="ECO:0000259" key="5">
    <source>
        <dbReference type="PROSITE" id="PS50045"/>
    </source>
</evidence>
<dbReference type="EMBL" id="QVTE01000017">
    <property type="protein sequence ID" value="RFU70118.1"/>
    <property type="molecule type" value="Genomic_DNA"/>
</dbReference>
<evidence type="ECO:0000313" key="8">
    <source>
        <dbReference type="Proteomes" id="UP000264541"/>
    </source>
</evidence>
<evidence type="ECO:0000256" key="2">
    <source>
        <dbReference type="ARBA" id="ARBA00022840"/>
    </source>
</evidence>
<dbReference type="SUPFAM" id="SSF46689">
    <property type="entry name" value="Homeodomain-like"/>
    <property type="match status" value="1"/>
</dbReference>
<dbReference type="GO" id="GO:0005524">
    <property type="term" value="F:ATP binding"/>
    <property type="evidence" value="ECO:0007669"/>
    <property type="project" value="UniProtKB-KW"/>
</dbReference>
<dbReference type="Proteomes" id="UP000264541">
    <property type="component" value="Unassembled WGS sequence"/>
</dbReference>
<dbReference type="PRINTS" id="PR01590">
    <property type="entry name" value="HTHFIS"/>
</dbReference>
<dbReference type="GO" id="GO:0000156">
    <property type="term" value="F:phosphorelay response regulator activity"/>
    <property type="evidence" value="ECO:0007669"/>
    <property type="project" value="InterPro"/>
</dbReference>
<dbReference type="PROSITE" id="PS50045">
    <property type="entry name" value="SIGMA54_INTERACT_4"/>
    <property type="match status" value="1"/>
</dbReference>
<comment type="caution">
    <text evidence="7">The sequence shown here is derived from an EMBL/GenBank/DDBJ whole genome shotgun (WGS) entry which is preliminary data.</text>
</comment>
<accession>A0A372LQL3</accession>
<evidence type="ECO:0000256" key="4">
    <source>
        <dbReference type="ARBA" id="ARBA00023163"/>
    </source>
</evidence>
<dbReference type="OrthoDB" id="9771372at2"/>
<name>A0A372LQL3_9BACI</name>
<dbReference type="InterPro" id="IPR003593">
    <property type="entry name" value="AAA+_ATPase"/>
</dbReference>
<dbReference type="Gene3D" id="3.40.50.2300">
    <property type="match status" value="1"/>
</dbReference>
<dbReference type="GO" id="GO:0043565">
    <property type="term" value="F:sequence-specific DNA binding"/>
    <property type="evidence" value="ECO:0007669"/>
    <property type="project" value="InterPro"/>
</dbReference>
<protein>
    <submittedName>
        <fullName evidence="7">PAS domain-containing protein</fullName>
    </submittedName>
</protein>
<feature type="domain" description="PAS" evidence="6">
    <location>
        <begin position="187"/>
        <end position="246"/>
    </location>
</feature>
<dbReference type="Pfam" id="PF02954">
    <property type="entry name" value="HTH_8"/>
    <property type="match status" value="1"/>
</dbReference>
<sequence>MARILVIAPYPGLRDLFEEVNNDLKKDIHIEVGDLYRGLSIAKEMEQEGFDIIISRGATARLIRKHCNIPVIEVKISGYDILRTLTLVKGYPGKMGLMSYFNTIQGADAIGTLLEMDLSFYSIDREEEIKQGIRKAVEDEVQVIIGDVITTSVASGFGLNAILITSGRESVIESIEEAEQVAFYTQKERKGRRFFETVSRSFHEGVIAVNAQEEVQLINEKAEKFLGIKEEQIIGQQAAKIHQLLQFDVLFSRKQASFETICKLHGEDFVLRKFILEENGEIVGGLAFLEEIGEVQRMESRIRQKFFAKPMQARMHFNQLVAINETLKEQFELGSKFSRNDSPVLIYGEPGSGKQSLGQAIHNESVRKDFPFVFINCEAYTAEQLEAELFGTTGGDEKAGAFEAAHNGTLFIDAVGKMPLSVQAKLINVLQESKITHVQGDQSIPVNVRLISAHSCDLKEEITAGGFREDLFHMINGATLTIPALRERKEDIPELVRWFIASFNAKYGKQIVGLRPDVMERLKAADWPGNVQQLKNMIERICISTSTGPFIELAEIMDILNDLFEEQTPIGLKGNVIDIENKTLEELEKEIIARVLEEEDYNQSHAAKRLGINRSTLWRKIREDNVTG</sequence>
<dbReference type="PROSITE" id="PS50112">
    <property type="entry name" value="PAS"/>
    <property type="match status" value="1"/>
</dbReference>
<keyword evidence="2" id="KW-0067">ATP-binding</keyword>
<evidence type="ECO:0000259" key="6">
    <source>
        <dbReference type="PROSITE" id="PS50112"/>
    </source>
</evidence>
<dbReference type="Gene3D" id="1.10.10.60">
    <property type="entry name" value="Homeodomain-like"/>
    <property type="match status" value="1"/>
</dbReference>
<dbReference type="Pfam" id="PF06506">
    <property type="entry name" value="PrpR_N"/>
    <property type="match status" value="1"/>
</dbReference>
<dbReference type="SUPFAM" id="SSF52540">
    <property type="entry name" value="P-loop containing nucleoside triphosphate hydrolases"/>
    <property type="match status" value="1"/>
</dbReference>
<dbReference type="GO" id="GO:0006355">
    <property type="term" value="P:regulation of DNA-templated transcription"/>
    <property type="evidence" value="ECO:0007669"/>
    <property type="project" value="InterPro"/>
</dbReference>
<proteinExistence type="predicted"/>
<dbReference type="SMART" id="SM00091">
    <property type="entry name" value="PAS"/>
    <property type="match status" value="1"/>
</dbReference>
<dbReference type="InterPro" id="IPR000014">
    <property type="entry name" value="PAS"/>
</dbReference>
<dbReference type="SUPFAM" id="SSF159800">
    <property type="entry name" value="PrpR receptor domain-like"/>
    <property type="match status" value="1"/>
</dbReference>
<dbReference type="CDD" id="cd00009">
    <property type="entry name" value="AAA"/>
    <property type="match status" value="1"/>
</dbReference>
<dbReference type="InterPro" id="IPR009057">
    <property type="entry name" value="Homeodomain-like_sf"/>
</dbReference>
<dbReference type="AlphaFoldDB" id="A0A372LQL3"/>
<dbReference type="PANTHER" id="PTHR32071:SF121">
    <property type="entry name" value="SIGMA L-DEPENDENT TRANSCRIPTIONAL REGULATOR YQIR-RELATED"/>
    <property type="match status" value="1"/>
</dbReference>
<dbReference type="Pfam" id="PF00158">
    <property type="entry name" value="Sigma54_activat"/>
    <property type="match status" value="1"/>
</dbReference>
<dbReference type="PANTHER" id="PTHR32071">
    <property type="entry name" value="TRANSCRIPTIONAL REGULATORY PROTEIN"/>
    <property type="match status" value="1"/>
</dbReference>
<dbReference type="InterPro" id="IPR035965">
    <property type="entry name" value="PAS-like_dom_sf"/>
</dbReference>